<keyword evidence="2" id="KW-0863">Zinc-finger</keyword>
<sequence length="1753" mass="194132">MVDYPILQGPNGAYTICPECGSEVTLGLVGLSNLTKRHIGTKKCQKIKATRDKHQKKSLTSIKNFFKPGPITPALVPSIVTSIPQPSIAPPPVAPALQSPISENQGEKLPESGCPEILPVADDIIAAPPKNFLENFHRLIVGLSDTVPEASDYDVLAVFSTHPEGFDDPSLDADELWETVLNQLLKSTLGWGTEGDMNKIIRRGKKGLDGLANFVRHYVIKRGVSEGLFEGKLSFLMEELLKRQSILKPGPCQAPNAEIVKEIPAPVLDSERNHQIDLDNIFHDINAHCIDVDAFEYEDIVQRKPQSIKPCPGYALVFPADKTPFSNYPFALHDALILPWELKTHRGTLTIVSTKCTGASTGTESCKPCQQLSTNTTLEGIMNRIENGTHRNSTLPWNSFNELQGKIREKNQLIEFYRLRGLNQARKLLGQAAALSDDKRLLMAIASGKVNRVDRVLSIGLQQKKGVRALLASILAAAQGFYRPKSFTEEEDMRAILFWRLGGNRLAEINHNSTGAPSVSYLRSRSTVPPITTSPRMPTMEEVRKNIESVLQSVLGVMHERMGGGKNLHAVLMFDEIATEKRIRWDQLTNLFLGVCREHAYKLCLEFINEDDMVQLFHAIDKQEVHCAAEATVAALGVLSRDHRIYPGRPVLVSGDCKRETGEEHSAVIETVISGVNSVQDKTKIRIVSLASDGETRRGSAFILLTFKHKLRKESPLYPLLSRLPLLNLHVGDDDITCDKDWKHVFKRFRNLLLRPRGVVIMDFRITPDVIRDHFRSFGLSADHIRAIFNPEDQQDVKMAFDMLKDIWTLPRTSDSSNPGFLTAREALWMLGKLLYHMVFPYLCVDLSLSEQIEHLSAAAHIAIALYYQLGKDFLPTGLYIDLMIMIKNVIFCVAKMKVDNPDGELFIILLGTDRLEELFGILRTMVGNDANLDLLQLGNRLSGTTEIANILAKYPHWDRAPRRLKLPALSRDSKELHERSDHIKPASWRGNVKVKDVSLQTSWNKGRQLVEEECPFIVDILSTITRNPDADMLSPRGILLLSMPLAADDIDESHEFPIVSGATAAQHEDETTIGSGEDAGLPTENISSTADMCIEVEDALDDLALDTPLPAVDTPRVVVEKQVMIGGTLISKARALSRYSKYRVTASSTDRLRRVQAVERYIQNPSISAHNPDQSLPEATTDNAQMLMISDPITTILSSESKIWLCIGEVNGLKIDGKSVDFVDFEMLAEGTVSVSYQMIGLRPATKNEDPSLKHDWRTYRMLTEKSYTVPGALIGPVNPSLSTTHTDIPWYMFQSSVLVALAASLTQDLSTSQLKSIPKYSPNNDFPYREASGRACFLCDDSTDLPSSTISHCPQCSPTIDLDLSQGQRVLEHIGAHILFDSKFFLKKGKGANGSLRIDEKRSKGCLMEVKYSYRVAEESSPSSPCSNVPIHCPLCSKDDPAIWRYFMKAHFRSKHSTQSISNYEHLWKLSNFENMEMQKIWGKRNKVPVKRTRKAKTIPLVISEDHRARIPSRISTAVTVGVDSSPSSESDSDSRPRVGMSLSKQKRVLDQAHSDGVASSDEVDGESLSLSAGNVERTGTSVDEGGEDERSQERAISVNVGVVHGVDVVRIPAASEITSQRDVQSIEECLNTDSETSEPAPSQAVCHESVARTADDQDALTGTGALPAAEYGRSKRKPVPSKKVTDALNGCLCGQVLGPTDSLVIQCKAKGCETQWYHLDCIKLDQIPLKWVCETCEGSGGGRGVHRISS</sequence>
<dbReference type="OrthoDB" id="3173036at2759"/>
<evidence type="ECO:0000313" key="7">
    <source>
        <dbReference type="Proteomes" id="UP000054270"/>
    </source>
</evidence>
<feature type="region of interest" description="Disordered" evidence="4">
    <location>
        <begin position="1518"/>
        <end position="1598"/>
    </location>
</feature>
<proteinExistence type="predicted"/>
<dbReference type="InterPro" id="IPR001965">
    <property type="entry name" value="Znf_PHD"/>
</dbReference>
<keyword evidence="7" id="KW-1185">Reference proteome</keyword>
<organism evidence="6 7">
    <name type="scientific">Hypholoma sublateritium (strain FD-334 SS-4)</name>
    <dbReference type="NCBI Taxonomy" id="945553"/>
    <lineage>
        <taxon>Eukaryota</taxon>
        <taxon>Fungi</taxon>
        <taxon>Dikarya</taxon>
        <taxon>Basidiomycota</taxon>
        <taxon>Agaricomycotina</taxon>
        <taxon>Agaricomycetes</taxon>
        <taxon>Agaricomycetidae</taxon>
        <taxon>Agaricales</taxon>
        <taxon>Agaricineae</taxon>
        <taxon>Strophariaceae</taxon>
        <taxon>Hypholoma</taxon>
    </lineage>
</organism>
<dbReference type="OMA" id="IMIKNAY"/>
<dbReference type="Proteomes" id="UP000054270">
    <property type="component" value="Unassembled WGS sequence"/>
</dbReference>
<accession>A0A0D2KED0</accession>
<dbReference type="Gene3D" id="3.30.40.10">
    <property type="entry name" value="Zinc/RING finger domain, C3HC4 (zinc finger)"/>
    <property type="match status" value="1"/>
</dbReference>
<dbReference type="EMBL" id="KN817851">
    <property type="protein sequence ID" value="KJA12892.1"/>
    <property type="molecule type" value="Genomic_DNA"/>
</dbReference>
<dbReference type="SMART" id="SM00249">
    <property type="entry name" value="PHD"/>
    <property type="match status" value="1"/>
</dbReference>
<keyword evidence="1" id="KW-0479">Metal-binding</keyword>
<evidence type="ECO:0000313" key="6">
    <source>
        <dbReference type="EMBL" id="KJA12892.1"/>
    </source>
</evidence>
<name>A0A0D2KED0_HYPSF</name>
<evidence type="ECO:0000256" key="1">
    <source>
        <dbReference type="ARBA" id="ARBA00022723"/>
    </source>
</evidence>
<keyword evidence="3" id="KW-0862">Zinc</keyword>
<reference evidence="7" key="1">
    <citation type="submission" date="2014-04" db="EMBL/GenBank/DDBJ databases">
        <title>Evolutionary Origins and Diversification of the Mycorrhizal Mutualists.</title>
        <authorList>
            <consortium name="DOE Joint Genome Institute"/>
            <consortium name="Mycorrhizal Genomics Consortium"/>
            <person name="Kohler A."/>
            <person name="Kuo A."/>
            <person name="Nagy L.G."/>
            <person name="Floudas D."/>
            <person name="Copeland A."/>
            <person name="Barry K.W."/>
            <person name="Cichocki N."/>
            <person name="Veneault-Fourrey C."/>
            <person name="LaButti K."/>
            <person name="Lindquist E.A."/>
            <person name="Lipzen A."/>
            <person name="Lundell T."/>
            <person name="Morin E."/>
            <person name="Murat C."/>
            <person name="Riley R."/>
            <person name="Ohm R."/>
            <person name="Sun H."/>
            <person name="Tunlid A."/>
            <person name="Henrissat B."/>
            <person name="Grigoriev I.V."/>
            <person name="Hibbett D.S."/>
            <person name="Martin F."/>
        </authorList>
    </citation>
    <scope>NUCLEOTIDE SEQUENCE [LARGE SCALE GENOMIC DNA]</scope>
    <source>
        <strain evidence="7">FD-334 SS-4</strain>
    </source>
</reference>
<evidence type="ECO:0000256" key="4">
    <source>
        <dbReference type="SAM" id="MobiDB-lite"/>
    </source>
</evidence>
<dbReference type="GO" id="GO:0008270">
    <property type="term" value="F:zinc ion binding"/>
    <property type="evidence" value="ECO:0007669"/>
    <property type="project" value="UniProtKB-KW"/>
</dbReference>
<evidence type="ECO:0000259" key="5">
    <source>
        <dbReference type="SMART" id="SM00249"/>
    </source>
</evidence>
<dbReference type="SUPFAM" id="SSF57903">
    <property type="entry name" value="FYVE/PHD zinc finger"/>
    <property type="match status" value="1"/>
</dbReference>
<dbReference type="InterPro" id="IPR011011">
    <property type="entry name" value="Znf_FYVE_PHD"/>
</dbReference>
<gene>
    <name evidence="6" type="ORF">HYPSUDRAFT_210019</name>
</gene>
<feature type="compositionally biased region" description="Polar residues" evidence="4">
    <location>
        <begin position="1571"/>
        <end position="1584"/>
    </location>
</feature>
<protein>
    <recommendedName>
        <fullName evidence="5">Zinc finger PHD-type domain-containing protein</fullName>
    </recommendedName>
</protein>
<evidence type="ECO:0000256" key="2">
    <source>
        <dbReference type="ARBA" id="ARBA00022771"/>
    </source>
</evidence>
<dbReference type="InterPro" id="IPR013083">
    <property type="entry name" value="Znf_RING/FYVE/PHD"/>
</dbReference>
<dbReference type="InterPro" id="IPR019786">
    <property type="entry name" value="Zinc_finger_PHD-type_CS"/>
</dbReference>
<dbReference type="PROSITE" id="PS01359">
    <property type="entry name" value="ZF_PHD_1"/>
    <property type="match status" value="1"/>
</dbReference>
<evidence type="ECO:0000256" key="3">
    <source>
        <dbReference type="ARBA" id="ARBA00022833"/>
    </source>
</evidence>
<feature type="domain" description="Zinc finger PHD-type" evidence="5">
    <location>
        <begin position="1693"/>
        <end position="1740"/>
    </location>
</feature>